<feature type="transmembrane region" description="Helical" evidence="2">
    <location>
        <begin position="123"/>
        <end position="142"/>
    </location>
</feature>
<evidence type="ECO:0000256" key="1">
    <source>
        <dbReference type="SAM" id="MobiDB-lite"/>
    </source>
</evidence>
<dbReference type="AlphaFoldDB" id="A0A923IZL5"/>
<comment type="caution">
    <text evidence="3">The sequence shown here is derived from an EMBL/GenBank/DDBJ whole genome shotgun (WGS) entry which is preliminary data.</text>
</comment>
<feature type="region of interest" description="Disordered" evidence="1">
    <location>
        <begin position="190"/>
        <end position="234"/>
    </location>
</feature>
<evidence type="ECO:0000313" key="3">
    <source>
        <dbReference type="EMBL" id="MBB6335466.1"/>
    </source>
</evidence>
<reference evidence="3" key="1">
    <citation type="submission" date="2020-08" db="EMBL/GenBank/DDBJ databases">
        <title>Sequencing the genomes of 1000 actinobacteria strains.</title>
        <authorList>
            <person name="Klenk H.-P."/>
        </authorList>
    </citation>
    <scope>NUCLEOTIDE SEQUENCE</scope>
    <source>
        <strain evidence="3">DSM 10695</strain>
    </source>
</reference>
<gene>
    <name evidence="3" type="ORF">HD592_002031</name>
</gene>
<feature type="transmembrane region" description="Helical" evidence="2">
    <location>
        <begin position="6"/>
        <end position="24"/>
    </location>
</feature>
<evidence type="ECO:0000256" key="2">
    <source>
        <dbReference type="SAM" id="Phobius"/>
    </source>
</evidence>
<keyword evidence="2" id="KW-0472">Membrane</keyword>
<feature type="compositionally biased region" description="Low complexity" evidence="1">
    <location>
        <begin position="206"/>
        <end position="223"/>
    </location>
</feature>
<sequence length="339" mass="35884">MDFGGIVIIAAAFTLFGTIPLLVARRTAMMETREGDRYSQRLRLLDDTCARSGSECERSSGALLAVRRVHPEATGGDMADQSLNHREVRVERRAVESVHEIARLRARRAARLSVEAAAGRRRLLMSAILALATAVVGIVAALTALAWFWTLIPGALLALALTASRLAAVRSHKADAAELELLAELREHAGRAPARRPRHSDHDSSDAAGAESAAEAAAEGPAPLETPALGDEAPRAEEPVVVAGAEDAEDPLAASASVERRTWSVASVPAPTYAMRGRVAGRVVHSDTDLRGIPRVDALVPARPLAVSEMKAARSTADVASDAGFAFDLDAVLEARRAQ</sequence>
<proteinExistence type="predicted"/>
<keyword evidence="4" id="KW-1185">Reference proteome</keyword>
<name>A0A923IZL5_9ACTO</name>
<dbReference type="Proteomes" id="UP000617426">
    <property type="component" value="Unassembled WGS sequence"/>
</dbReference>
<keyword evidence="2" id="KW-1133">Transmembrane helix</keyword>
<organism evidence="3 4">
    <name type="scientific">Schaalia hyovaginalis</name>
    <dbReference type="NCBI Taxonomy" id="29316"/>
    <lineage>
        <taxon>Bacteria</taxon>
        <taxon>Bacillati</taxon>
        <taxon>Actinomycetota</taxon>
        <taxon>Actinomycetes</taxon>
        <taxon>Actinomycetales</taxon>
        <taxon>Actinomycetaceae</taxon>
        <taxon>Schaalia</taxon>
    </lineage>
</organism>
<protein>
    <submittedName>
        <fullName evidence="3">Uncharacterized protein</fullName>
    </submittedName>
</protein>
<evidence type="ECO:0000313" key="4">
    <source>
        <dbReference type="Proteomes" id="UP000617426"/>
    </source>
</evidence>
<dbReference type="RefSeq" id="WP_246430020.1">
    <property type="nucleotide sequence ID" value="NZ_JACHMK010000001.1"/>
</dbReference>
<accession>A0A923IZL5</accession>
<dbReference type="EMBL" id="JACHMK010000001">
    <property type="protein sequence ID" value="MBB6335466.1"/>
    <property type="molecule type" value="Genomic_DNA"/>
</dbReference>
<keyword evidence="2" id="KW-0812">Transmembrane</keyword>